<sequence length="773" mass="87074">MPGLLPFLKRLRRALNSLKVGDMALLPGGWGCGDFMERVGEDNYRIAVFGFGDSREYHPKSARMPPKVKFRPIVLENLPRRKALDDAWWALLIATNLPDVNEQLGERKHRRIRTMLRDKTNAQLTYDFFLPYMAGQTLEQVREASEKTADSEDPALDWRTPVYGRSRNNFHRCLLDALHYCLRRNGLSKARTKLVKFCLRTSLLRLASNDVKAVLELSGSDRTLVRMLCKQVAFTAAKLSKVGHLNLDGLRQIKQTVDEVETKLLQKTCSEGTASKPPLLDLCTGESSSHVALGKAVPGRLADQVMCLGSFTAGGRAWAVQSDEPSWWEKAGFPACDSASGIFPLFERLLREELEGKEGSALDTSQLPPVNFDLLAGKVRSMSDAVAALKTTDYLLAQLDNLSSSLRFAHFLKIALVQHVFTRLLPVPLGPISRTRGVDPVWGTTATPEQQVDTALVVKRIAQHFAMSCGATAGHRGFDGTRVIVLGTMARTPSFRAHERPKKQPVSARSAAVVILMDRLLRQPLTTTTSKAVAGRMDDEHEEETRFLVSWEVYAKQSETFLLFSPDLNVARARTLAYFQEVEQEAREQGAKIKHIFQWERDGWVMEFPDQGAEALCGKMAKSLYKRQDGRGVERTNLIDSYVDSYFPEFAAFRDVCMWWKFYLCTDPIVFRFQALEFSDGHLQWSIDIHPRFQKRCYIVKSFGQGNRAQMLFGKLEKPALKEHRYQSEALPSNLAGQSIWSEDDVLHVHTLPSFGDRPRSQTPRTSGCGDVE</sequence>
<evidence type="ECO:0000313" key="2">
    <source>
        <dbReference type="EMBL" id="CAK9027811.1"/>
    </source>
</evidence>
<name>A0ABP0KLS4_9DINO</name>
<proteinExistence type="predicted"/>
<keyword evidence="3" id="KW-1185">Reference proteome</keyword>
<accession>A0ABP0KLS4</accession>
<feature type="region of interest" description="Disordered" evidence="1">
    <location>
        <begin position="752"/>
        <end position="773"/>
    </location>
</feature>
<comment type="caution">
    <text evidence="2">The sequence shown here is derived from an EMBL/GenBank/DDBJ whole genome shotgun (WGS) entry which is preliminary data.</text>
</comment>
<evidence type="ECO:0000256" key="1">
    <source>
        <dbReference type="SAM" id="MobiDB-lite"/>
    </source>
</evidence>
<evidence type="ECO:0000313" key="3">
    <source>
        <dbReference type="Proteomes" id="UP001642484"/>
    </source>
</evidence>
<protein>
    <submittedName>
        <fullName evidence="2">Uncharacterized protein</fullName>
    </submittedName>
</protein>
<dbReference type="EMBL" id="CAXAMN010009169">
    <property type="protein sequence ID" value="CAK9027811.1"/>
    <property type="molecule type" value="Genomic_DNA"/>
</dbReference>
<gene>
    <name evidence="2" type="ORF">CCMP2556_LOCUS16885</name>
</gene>
<reference evidence="2 3" key="1">
    <citation type="submission" date="2024-02" db="EMBL/GenBank/DDBJ databases">
        <authorList>
            <person name="Chen Y."/>
            <person name="Shah S."/>
            <person name="Dougan E. K."/>
            <person name="Thang M."/>
            <person name="Chan C."/>
        </authorList>
    </citation>
    <scope>NUCLEOTIDE SEQUENCE [LARGE SCALE GENOMIC DNA]</scope>
</reference>
<organism evidence="2 3">
    <name type="scientific">Durusdinium trenchii</name>
    <dbReference type="NCBI Taxonomy" id="1381693"/>
    <lineage>
        <taxon>Eukaryota</taxon>
        <taxon>Sar</taxon>
        <taxon>Alveolata</taxon>
        <taxon>Dinophyceae</taxon>
        <taxon>Suessiales</taxon>
        <taxon>Symbiodiniaceae</taxon>
        <taxon>Durusdinium</taxon>
    </lineage>
</organism>
<dbReference type="Proteomes" id="UP001642484">
    <property type="component" value="Unassembled WGS sequence"/>
</dbReference>